<accession>A0A2K1IN42</accession>
<feature type="compositionally biased region" description="Basic and acidic residues" evidence="1">
    <location>
        <begin position="50"/>
        <end position="61"/>
    </location>
</feature>
<gene>
    <name evidence="2" type="ORF">PHYPA_027003</name>
</gene>
<sequence>MVDAVASAAAVAPGGEATLTAFSPTRPSGSVVRKRNSTQPHQHLSSTSSREQRAGREESGEGKGNGMGMGLDSHVQPQQCDYSPRRKRQRPG</sequence>
<dbReference type="InParanoid" id="A0A2K1IN42"/>
<evidence type="ECO:0000313" key="3">
    <source>
        <dbReference type="EnsemblPlants" id="PAC:32904385.CDS.1"/>
    </source>
</evidence>
<feature type="compositionally biased region" description="Polar residues" evidence="1">
    <location>
        <begin position="37"/>
        <end position="49"/>
    </location>
</feature>
<organism evidence="2">
    <name type="scientific">Physcomitrium patens</name>
    <name type="common">Spreading-leaved earth moss</name>
    <name type="synonym">Physcomitrella patens</name>
    <dbReference type="NCBI Taxonomy" id="3218"/>
    <lineage>
        <taxon>Eukaryota</taxon>
        <taxon>Viridiplantae</taxon>
        <taxon>Streptophyta</taxon>
        <taxon>Embryophyta</taxon>
        <taxon>Bryophyta</taxon>
        <taxon>Bryophytina</taxon>
        <taxon>Bryopsida</taxon>
        <taxon>Funariidae</taxon>
        <taxon>Funariales</taxon>
        <taxon>Funariaceae</taxon>
        <taxon>Physcomitrium</taxon>
    </lineage>
</organism>
<reference evidence="2 4" key="2">
    <citation type="journal article" date="2018" name="Plant J.">
        <title>The Physcomitrella patens chromosome-scale assembly reveals moss genome structure and evolution.</title>
        <authorList>
            <person name="Lang D."/>
            <person name="Ullrich K.K."/>
            <person name="Murat F."/>
            <person name="Fuchs J."/>
            <person name="Jenkins J."/>
            <person name="Haas F.B."/>
            <person name="Piednoel M."/>
            <person name="Gundlach H."/>
            <person name="Van Bel M."/>
            <person name="Meyberg R."/>
            <person name="Vives C."/>
            <person name="Morata J."/>
            <person name="Symeonidi A."/>
            <person name="Hiss M."/>
            <person name="Muchero W."/>
            <person name="Kamisugi Y."/>
            <person name="Saleh O."/>
            <person name="Blanc G."/>
            <person name="Decker E.L."/>
            <person name="van Gessel N."/>
            <person name="Grimwood J."/>
            <person name="Hayes R.D."/>
            <person name="Graham S.W."/>
            <person name="Gunter L.E."/>
            <person name="McDaniel S.F."/>
            <person name="Hoernstein S.N.W."/>
            <person name="Larsson A."/>
            <person name="Li F.W."/>
            <person name="Perroud P.F."/>
            <person name="Phillips J."/>
            <person name="Ranjan P."/>
            <person name="Rokshar D.S."/>
            <person name="Rothfels C.J."/>
            <person name="Schneider L."/>
            <person name="Shu S."/>
            <person name="Stevenson D.W."/>
            <person name="Thummler F."/>
            <person name="Tillich M."/>
            <person name="Villarreal Aguilar J.C."/>
            <person name="Widiez T."/>
            <person name="Wong G.K."/>
            <person name="Wymore A."/>
            <person name="Zhang Y."/>
            <person name="Zimmer A.D."/>
            <person name="Quatrano R.S."/>
            <person name="Mayer K.F.X."/>
            <person name="Goodstein D."/>
            <person name="Casacuberta J.M."/>
            <person name="Vandepoele K."/>
            <person name="Reski R."/>
            <person name="Cuming A.C."/>
            <person name="Tuskan G.A."/>
            <person name="Maumus F."/>
            <person name="Salse J."/>
            <person name="Schmutz J."/>
            <person name="Rensing S.A."/>
        </authorList>
    </citation>
    <scope>NUCLEOTIDE SEQUENCE [LARGE SCALE GENOMIC DNA]</scope>
    <source>
        <strain evidence="3 4">cv. Gransden 2004</strain>
    </source>
</reference>
<reference evidence="2 4" key="1">
    <citation type="journal article" date="2008" name="Science">
        <title>The Physcomitrella genome reveals evolutionary insights into the conquest of land by plants.</title>
        <authorList>
            <person name="Rensing S."/>
            <person name="Lang D."/>
            <person name="Zimmer A."/>
            <person name="Terry A."/>
            <person name="Salamov A."/>
            <person name="Shapiro H."/>
            <person name="Nishiyama T."/>
            <person name="Perroud P.-F."/>
            <person name="Lindquist E."/>
            <person name="Kamisugi Y."/>
            <person name="Tanahashi T."/>
            <person name="Sakakibara K."/>
            <person name="Fujita T."/>
            <person name="Oishi K."/>
            <person name="Shin-I T."/>
            <person name="Kuroki Y."/>
            <person name="Toyoda A."/>
            <person name="Suzuki Y."/>
            <person name="Hashimoto A."/>
            <person name="Yamaguchi K."/>
            <person name="Sugano A."/>
            <person name="Kohara Y."/>
            <person name="Fujiyama A."/>
            <person name="Anterola A."/>
            <person name="Aoki S."/>
            <person name="Ashton N."/>
            <person name="Barbazuk W.B."/>
            <person name="Barker E."/>
            <person name="Bennetzen J."/>
            <person name="Bezanilla M."/>
            <person name="Blankenship R."/>
            <person name="Cho S.H."/>
            <person name="Dutcher S."/>
            <person name="Estelle M."/>
            <person name="Fawcett J.A."/>
            <person name="Gundlach H."/>
            <person name="Hanada K."/>
            <person name="Heyl A."/>
            <person name="Hicks K.A."/>
            <person name="Hugh J."/>
            <person name="Lohr M."/>
            <person name="Mayer K."/>
            <person name="Melkozernov A."/>
            <person name="Murata T."/>
            <person name="Nelson D."/>
            <person name="Pils B."/>
            <person name="Prigge M."/>
            <person name="Reiss B."/>
            <person name="Renner T."/>
            <person name="Rombauts S."/>
            <person name="Rushton P."/>
            <person name="Sanderfoot A."/>
            <person name="Schween G."/>
            <person name="Shiu S.-H."/>
            <person name="Stueber K."/>
            <person name="Theodoulou F.L."/>
            <person name="Tu H."/>
            <person name="Van de Peer Y."/>
            <person name="Verrier P.J."/>
            <person name="Waters E."/>
            <person name="Wood A."/>
            <person name="Yang L."/>
            <person name="Cove D."/>
            <person name="Cuming A."/>
            <person name="Hasebe M."/>
            <person name="Lucas S."/>
            <person name="Mishler D.B."/>
            <person name="Reski R."/>
            <person name="Grigoriev I."/>
            <person name="Quatrano R.S."/>
            <person name="Boore J.L."/>
        </authorList>
    </citation>
    <scope>NUCLEOTIDE SEQUENCE [LARGE SCALE GENOMIC DNA]</scope>
    <source>
        <strain evidence="3 4">cv. Gransden 2004</strain>
    </source>
</reference>
<dbReference type="AlphaFoldDB" id="A0A2K1IN42"/>
<reference evidence="3" key="3">
    <citation type="submission" date="2020-12" db="UniProtKB">
        <authorList>
            <consortium name="EnsemblPlants"/>
        </authorList>
    </citation>
    <scope>IDENTIFICATION</scope>
</reference>
<protein>
    <submittedName>
        <fullName evidence="2 3">Uncharacterized protein</fullName>
    </submittedName>
</protein>
<evidence type="ECO:0000313" key="4">
    <source>
        <dbReference type="Proteomes" id="UP000006727"/>
    </source>
</evidence>
<keyword evidence="4" id="KW-1185">Reference proteome</keyword>
<dbReference type="Gramene" id="Pp3c22_11070V3.1">
    <property type="protein sequence ID" value="PAC:32904385.CDS.1"/>
    <property type="gene ID" value="Pp3c22_11070"/>
</dbReference>
<feature type="region of interest" description="Disordered" evidence="1">
    <location>
        <begin position="1"/>
        <end position="92"/>
    </location>
</feature>
<dbReference type="EMBL" id="ABEU02000022">
    <property type="protein sequence ID" value="PNR30687.1"/>
    <property type="molecule type" value="Genomic_DNA"/>
</dbReference>
<dbReference type="PaxDb" id="3218-PP1S121_34V6.1"/>
<evidence type="ECO:0000313" key="2">
    <source>
        <dbReference type="EMBL" id="PNR30687.1"/>
    </source>
</evidence>
<dbReference type="EnsemblPlants" id="Pp3c22_11070V3.1">
    <property type="protein sequence ID" value="PAC:32904385.CDS.1"/>
    <property type="gene ID" value="Pp3c22_11070"/>
</dbReference>
<dbReference type="Proteomes" id="UP000006727">
    <property type="component" value="Chromosome 22"/>
</dbReference>
<proteinExistence type="predicted"/>
<evidence type="ECO:0000256" key="1">
    <source>
        <dbReference type="SAM" id="MobiDB-lite"/>
    </source>
</evidence>
<name>A0A2K1IN42_PHYPA</name>
<feature type="compositionally biased region" description="Low complexity" evidence="1">
    <location>
        <begin position="1"/>
        <end position="12"/>
    </location>
</feature>